<sequence>MSKATSAAAAKAKRSKAAQDREYLAHAVLLETRDMHGMQRNDHEEWIIRHLYQPVCPATFKDQDIRILNVDPRNGFNWQQTLRSTGPVVPGTTRPSFLHRRFRFTKKTTFYTVRPRYKIAFIIDGSPSMFTVDTQGRDMLIRQAFRVFKRCLKGLLQAPPWDAPTIYVRFAVTCLASNQSFGDGHLDPDLPPALLHDLTTMELRPDTIHHILQSARETLDARASTLVHDDPFLVPPAAAPRFDSHINFALDVADYQLGLMPDDCAPVFVFISDSVIRSNTGLDQLGNLTSSLNRLDTKCLFVQVGSGQGSNVQANFGYLPDNKASRFLASTLDGSFLYGDDCHDLPWSALSRTDPPVGSPRATNDAALAADVPNLYHQCILIKETQLVPPGGTLSLYNLANRGEPRFLDEPREKTNKLINRHFDVSRWFDKFPWNPHSLPPMVDLTRTRWREYMLSVPLQMIIEGRLKEGFCLRNVIHRAVAVDQKDRELFISLEMIYYPNVVIQYQISPSPLPLAPTAAGGGAYRQYTINIDIKSFNTFSIVLARVNDADDFHSQALRVKLASLERFLERVAKRDSMLRTLSGIRPYYLTAAHPSATPATKARPQPSKATPSAAVTDVPDHDQVLTLLQAHWDADWDQMAYSAKRRFNFAVGFVPEGCRGDGPFPDPAALARRAHAKLTEFQRYVISSWKGNSLGDRSFVSFWPDKHSREQPSVNFCVHEWIFGGSWVVYVDIFFYNLSLAGRRQITADFAHRVRQFRGQPGRDAIVLLKRPLSFSPRSLDHLKVAYPPRYLAMHRVTAQASGAWRYRVWSVQWVALETGDDRQSTDDKGADEGTAINPELTPGALTVRQVESAADPTRDHLMAMYRRAYAGGLGGGRLLIYHTDHELTLFQDGDATQGMREITTTCDVTARHLREREWAEPFLTDPAVPVEDEDNESGSAQDRALAAVIHEELGAPEPLTYRLQAAYATYYGLATPGFAFRYGSGYSTTQTEPSGGVVRQFCHLTALLPRNGFYVLHTNPQPSARGDFVGAMSHLPAEPAPDPALASPPMLAAVVLEAAELRAYASAGGDAAPPLPATTQAKLAALRIPLLHAYRDARYQVGAFGTYFRSWAAVTDPDAFLFTSARGFLEQALLADADALIAVPHDPSFDAHVSGVLAELMRVAPSEQRLSFHRLVLTPAHTAGPRRERLWFVRRLEGTDTVLLTAWDGVTCHATAQPVAHSATPTPSTPSTSSRTSSGLGLADMFGEETVETTVDSPVDKDDNAGDKPAPKQVGTPYPMGDGRRATVLVQPDPMAADVTYDPTSPLASCRLLVVEARAENLAVEGLLRYHRRAPVLEVRPRHDEADEIAGTNRTPSWSVHVRGGLPSAASDTRAADTPPPATLNHLRHLAELQRFANARAVYGALLAGHPVPDGAVANILSQFRTFSIDLDLTPFLKTQLPLLSAMGAGNPYHAGLQAEFRAALHANFSPLDLPGHPHYFLYRPPRAVYTNVGSPSAPTSSSRTPSPAPTPHPEEINEAFRAFLDCAQAPLFLTLACTYRRRTPATRGTETWTIPMVDLPTSFVFTDAETGRLVNLTPSDSAASFEPSPPTDVRVTLHVRCLVLGHTEPSNPPPPSTLALRRPLASANRLARFRCALDRHLPAGHGTDLATILMTAQQLMNRAVLHGLAYASPLTAPMLHLAEAHVRQRRAWDPAGSESVREYGLGFVRPDRDRMTLFMAELLKADISPYRFVERGKIVYVTKDNDPLDGDNIPRTAPRPFWLLLTFNRRALTVLAYGPSAQADLAAAAQVLQPAFKSVNFLTNQLLLLRHLGSTRRADHLLLPDAAVTAAAKVEAGAGSGTGSSADMATVHRPSGISITSSPSHASASYGGLPSAASTSSTDSEATPNDGIDDDEEGPSPTSDSNSGDRTGAMPCGSGGSGNDNDDDAFSPFDPNEPGSSQAERPVFLDLGPHRAYRAGEFACPRLCERHFDLHPRLSPGAALKVLRVRYSSLQVRGRDNVFLITQRDPVYYARIEERDCEPEEAGTDGSPPPGPLRSPGGLSIGSDPTTLGLARRHSDTAYLRFGHTNDVGGPRPRPRRLMIEVFGARADTDPRIDEFLRDVGECLEHKVALPALRQYLSASGDVTREDVQFLLYARLVTARRYLFNVHPAVSEPFLLLRYVRQHLLHYLRPLSGPCLRSVLAAHHRQVGEPSVLDDTPGARPSHIPLEDFVFVYNGTTSSAPGATRLRLGSGMITIHTALLDADGRLRGETPPGPVAVPTPSSLAWYRKAAEFHAFQRLDAVGPAFPLGSAVVAFDTWTAGNVDAEAVQTNLLRIYRQAAGAYLVEMGLRIDAPLPVLMGPIGREVLAHLARDSPQAFPFGRADPDFPLAPGPASDTLAEVARTVFSSEPNVRVRAFQGPAPSEAVVTTNEPWSELILPSPGVDPTGENGPAPPSFTGQMALTYLRDYALLAWTPPEGDSPESTETSPVPFAVSPLMTNALRPGGGGGSNSATFPRRGERPAYLSEPMDAATAYTPPMTSPRTTEPPLRSVASWRGLPRLSPSSADAMVRRPSTVGLRRVGRANFTLLHLTQGRCTVYFYNLKPERQQHITRLLAGLHTRQVDRRRLLSAFTLSKLGLGYMAAAEPDRIFGDVPAVVRPAHLLRGDPKPLSANAFSTTALALINDALPTPLPSRRVRPPQLSPDLLDVDNVARWRPPADLCCDYTAPLVPYYPVDALLRNGGRYVATVYADYLASERVRRERNLFSRAARLHARTTGSDGTTTPAAPLAITEDCGGVFVLGPSAHRCQAFNQITGELVVRPPTEGTTIHRSTESLGQLFGVLTRDVSERLLKDYVGYMEALGLRCLFTHERQHPRRTRTGLQLRTELWRYLQKPLMGYALGMTLNVSLTFAATVAIDPRAAVVTDGDGSSNDDSPSDGDTTDGTVAGTARGPGTETERQATRQIVDLEFSKLKNMLHVRSFVLDWQLRVLQQLIFGDEASVRELFPTYDPDHGPFTLDVLSCLRRLCADGADGIKFAAHAPLHDAVPIDPSTQRATLKYLFDHAEKYGAVRARSSGDTPVCCFDTTHPRLRFDPIRYQNKSLYITTVVFYLPESMTTTTTAHTEDPDAKEGPIEPIPYYAIVRVYDTEADRRRHLHSVQRRVIERQQPQFVRFHDWYERAKRWEADMTRSAPVLELGSRERDEVRALVSRRFRDHLKDAGLSKSLHDVWRNLAVPATRPIGPSGTNRHSRNSSAGSSGGIIGTSRSTVAGIGGVPHALTFPNQSPTDICPLDFFTHVCLDDVHPEVHRMLRLPLNPDGVLAFLRGRYPRYRVVVNPGETRLLLLNPDHSDYLIQVLRRPRRPLEMCAIAGVSRHTLRPAELPFVRHVLETVATYLWAECVSSLSV</sequence>
<feature type="region of interest" description="Disordered" evidence="1">
    <location>
        <begin position="2482"/>
        <end position="2505"/>
    </location>
</feature>
<feature type="compositionally biased region" description="Basic and acidic residues" evidence="1">
    <location>
        <begin position="822"/>
        <end position="833"/>
    </location>
</feature>
<feature type="region of interest" description="Disordered" evidence="1">
    <location>
        <begin position="1357"/>
        <end position="1382"/>
    </location>
</feature>
<feature type="region of interest" description="Disordered" evidence="1">
    <location>
        <begin position="1839"/>
        <end position="1948"/>
    </location>
</feature>
<evidence type="ECO:0000313" key="2">
    <source>
        <dbReference type="EMBL" id="KAJ1929359.1"/>
    </source>
</evidence>
<dbReference type="PANTHER" id="PTHR14918">
    <property type="entry name" value="KICSTOR COMPLEX PROTEIN SZT2"/>
    <property type="match status" value="1"/>
</dbReference>
<feature type="compositionally biased region" description="Low complexity" evidence="1">
    <location>
        <begin position="2927"/>
        <end position="2937"/>
    </location>
</feature>
<reference evidence="2" key="1">
    <citation type="submission" date="2022-07" db="EMBL/GenBank/DDBJ databases">
        <title>Phylogenomic reconstructions and comparative analyses of Kickxellomycotina fungi.</title>
        <authorList>
            <person name="Reynolds N.K."/>
            <person name="Stajich J.E."/>
            <person name="Barry K."/>
            <person name="Grigoriev I.V."/>
            <person name="Crous P."/>
            <person name="Smith M.E."/>
        </authorList>
    </citation>
    <scope>NUCLEOTIDE SEQUENCE</scope>
    <source>
        <strain evidence="2">RSA 861</strain>
    </source>
</reference>
<evidence type="ECO:0000256" key="1">
    <source>
        <dbReference type="SAM" id="MobiDB-lite"/>
    </source>
</evidence>
<feature type="region of interest" description="Disordered" evidence="1">
    <location>
        <begin position="2024"/>
        <end position="2054"/>
    </location>
</feature>
<feature type="region of interest" description="Disordered" evidence="1">
    <location>
        <begin position="822"/>
        <end position="841"/>
    </location>
</feature>
<name>A0A9W8AJP2_9FUNG</name>
<protein>
    <submittedName>
        <fullName evidence="2">Uncharacterized protein</fullName>
    </submittedName>
</protein>
<feature type="compositionally biased region" description="Low complexity" evidence="1">
    <location>
        <begin position="1857"/>
        <end position="1890"/>
    </location>
</feature>
<feature type="compositionally biased region" description="Low complexity" evidence="1">
    <location>
        <begin position="1497"/>
        <end position="1508"/>
    </location>
</feature>
<gene>
    <name evidence="2" type="ORF">IWQ60_001222</name>
</gene>
<evidence type="ECO:0000313" key="3">
    <source>
        <dbReference type="Proteomes" id="UP001150569"/>
    </source>
</evidence>
<feature type="region of interest" description="Disordered" evidence="1">
    <location>
        <begin position="1220"/>
        <end position="1284"/>
    </location>
</feature>
<proteinExistence type="predicted"/>
<feature type="compositionally biased region" description="Low complexity" evidence="1">
    <location>
        <begin position="2041"/>
        <end position="2050"/>
    </location>
</feature>
<feature type="compositionally biased region" description="Low complexity" evidence="1">
    <location>
        <begin position="2910"/>
        <end position="2919"/>
    </location>
</feature>
<feature type="compositionally biased region" description="Basic and acidic residues" evidence="1">
    <location>
        <begin position="1260"/>
        <end position="1272"/>
    </location>
</feature>
<feature type="region of interest" description="Disordered" evidence="1">
    <location>
        <begin position="3224"/>
        <end position="3247"/>
    </location>
</feature>
<feature type="compositionally biased region" description="Polar residues" evidence="1">
    <location>
        <begin position="1903"/>
        <end position="1912"/>
    </location>
</feature>
<keyword evidence="3" id="KW-1185">Reference proteome</keyword>
<feature type="region of interest" description="Disordered" evidence="1">
    <location>
        <begin position="1495"/>
        <end position="1517"/>
    </location>
</feature>
<dbReference type="InterPro" id="IPR033228">
    <property type="entry name" value="SZT2"/>
</dbReference>
<feature type="region of interest" description="Disordered" evidence="1">
    <location>
        <begin position="596"/>
        <end position="616"/>
    </location>
</feature>
<dbReference type="PANTHER" id="PTHR14918:SF3">
    <property type="entry name" value="KICSTOR COMPLEX PROTEIN SZT2"/>
    <property type="match status" value="1"/>
</dbReference>
<feature type="region of interest" description="Disordered" evidence="1">
    <location>
        <begin position="2908"/>
        <end position="2945"/>
    </location>
</feature>
<organism evidence="2 3">
    <name type="scientific">Tieghemiomyces parasiticus</name>
    <dbReference type="NCBI Taxonomy" id="78921"/>
    <lineage>
        <taxon>Eukaryota</taxon>
        <taxon>Fungi</taxon>
        <taxon>Fungi incertae sedis</taxon>
        <taxon>Zoopagomycota</taxon>
        <taxon>Kickxellomycotina</taxon>
        <taxon>Dimargaritomycetes</taxon>
        <taxon>Dimargaritales</taxon>
        <taxon>Dimargaritaceae</taxon>
        <taxon>Tieghemiomyces</taxon>
    </lineage>
</organism>
<accession>A0A9W8AJP2</accession>
<dbReference type="GO" id="GO:0005777">
    <property type="term" value="C:peroxisome"/>
    <property type="evidence" value="ECO:0007669"/>
    <property type="project" value="InterPro"/>
</dbReference>
<dbReference type="EMBL" id="JANBPT010000037">
    <property type="protein sequence ID" value="KAJ1929359.1"/>
    <property type="molecule type" value="Genomic_DNA"/>
</dbReference>
<comment type="caution">
    <text evidence="2">The sequence shown here is derived from an EMBL/GenBank/DDBJ whole genome shotgun (WGS) entry which is preliminary data.</text>
</comment>
<dbReference type="OrthoDB" id="43547at2759"/>
<dbReference type="Proteomes" id="UP001150569">
    <property type="component" value="Unassembled WGS sequence"/>
</dbReference>
<feature type="compositionally biased region" description="Low complexity" evidence="1">
    <location>
        <begin position="1224"/>
        <end position="1240"/>
    </location>
</feature>